<dbReference type="PROSITE" id="PS51892">
    <property type="entry name" value="SUBTILASE"/>
    <property type="match status" value="1"/>
</dbReference>
<feature type="compositionally biased region" description="Polar residues" evidence="7">
    <location>
        <begin position="478"/>
        <end position="488"/>
    </location>
</feature>
<protein>
    <submittedName>
        <fullName evidence="9">Subtilisin family serine protease</fullName>
    </submittedName>
</protein>
<comment type="caution">
    <text evidence="9">The sequence shown here is derived from an EMBL/GenBank/DDBJ whole genome shotgun (WGS) entry which is preliminary data.</text>
</comment>
<feature type="region of interest" description="Disordered" evidence="7">
    <location>
        <begin position="15"/>
        <end position="43"/>
    </location>
</feature>
<dbReference type="InterPro" id="IPR022398">
    <property type="entry name" value="Peptidase_S8_His-AS"/>
</dbReference>
<dbReference type="Pfam" id="PF00082">
    <property type="entry name" value="Peptidase_S8"/>
    <property type="match status" value="1"/>
</dbReference>
<dbReference type="EMBL" id="JAGINS010000001">
    <property type="protein sequence ID" value="MBP2358033.1"/>
    <property type="molecule type" value="Genomic_DNA"/>
</dbReference>
<dbReference type="InterPro" id="IPR017297">
    <property type="entry name" value="Peptidase_S8A_DPH-A"/>
</dbReference>
<reference evidence="9 10" key="1">
    <citation type="submission" date="2021-03" db="EMBL/GenBank/DDBJ databases">
        <title>Sequencing the genomes of 1000 actinobacteria strains.</title>
        <authorList>
            <person name="Klenk H.-P."/>
        </authorList>
    </citation>
    <scope>NUCLEOTIDE SEQUENCE [LARGE SCALE GENOMIC DNA]</scope>
    <source>
        <strain evidence="9 10">DSM 40843</strain>
    </source>
</reference>
<dbReference type="GO" id="GO:0006508">
    <property type="term" value="P:proteolysis"/>
    <property type="evidence" value="ECO:0007669"/>
    <property type="project" value="UniProtKB-KW"/>
</dbReference>
<dbReference type="CDD" id="cd07487">
    <property type="entry name" value="Peptidases_S8_1"/>
    <property type="match status" value="1"/>
</dbReference>
<dbReference type="InterPro" id="IPR023828">
    <property type="entry name" value="Peptidase_S8_Ser-AS"/>
</dbReference>
<dbReference type="PROSITE" id="PS00136">
    <property type="entry name" value="SUBTILASE_ASP"/>
    <property type="match status" value="1"/>
</dbReference>
<dbReference type="InterPro" id="IPR023827">
    <property type="entry name" value="Peptidase_S8_Asp-AS"/>
</dbReference>
<dbReference type="PROSITE" id="PS00137">
    <property type="entry name" value="SUBTILASE_HIS"/>
    <property type="match status" value="1"/>
</dbReference>
<sequence length="1106" mass="115348">MAALLTTSLTAGAASGTTFGPGAGTPSAHADEPAPSTGMGGGRVVTLVSGDRAYVDRGGKVVRVQPGKGREHITMSIQRRGADTHVVPSDALSLVGQGVLDRRLFNVTGLLKARYDDAHRATMPLILSYTRKDRSVAKAAMDAADVRVRRSLPTVQGEALSAPKSEAAQVWDALTTAGPQGEGARTAAPGIARVWLDGRRKVALDRSVAQIGAPVAWKAGFDGKGVKVAVLDTGVDETHPDLKGVEIAQKDFSGSKNTVDHDGHGTHVASTVAGSGVKSGKHKGVAPGAKIIDVKVLNDEGTGEDSGIIAGMQWAADSGARVANLSLGGEDTAENDPLEAAVDRISASSGMLFVIAAGNEGPGASTIGSPGSAASALTVGAVDRKDRIAEFSSTGPTADGSLKPDITAPGVGIIAAKAAKSTGATPAAPGYVAMSGTSMATPHVAGAAAVLAQQHPDWTGERIKQALTASAKPGSDLSPLQQGTGRTDLTRATSASVVSEQTSVNFGTQLWPHGDDKPVTRQITYRNDGAESVTLSLSTETTGPQGKSAPAGFFTAGTDRVTVPAGGTADVALTADTRLGSQDGMFTGVLIARSTDGGHSVRTSFAVQREAEAYDLTLKYIGTDGRSSQSGTFILDRNTDFALDAYDTKGQGILRTRVPKGTYLLETPVQTRKGTQADPDIALMVQPKLTVAKATTVTFDARKAKPVDITVPTGAKSVDTFLKYYLETGDIAYGTVWQQPSFKGFRTAQVGAALSAKEFSSNVGGTWQKGSTTYNLLYDRTGSLHTGLTHKVATSELALVNNRIGASAKNRTGAVSPTWENAMGVGHETVSRPFALPVTAKTYVNTRKGVTWGFSAGQHQPGSGDDSLEVIFNEPTPKAYQRGKTYTQTFNVGVISPKINTYNTARRSGNDLSFCIAEYTDGAGNIGLSTVTKQQTRVTADGKELLNSEEGLCQDVYGLPSKSAAYRISTDATRSTKVAGVTTRLTAAWTFRSKKTPADNYTVLPLSLVRFAPKLDLHSRAAAGKKLTVPLTLQGPAAKSFKSLSVQISYNGGKTWSKAPVLTNKSKRTLSLSHPTKATSVSLKAKLTDKQGNTYQVTIVKAYLLK</sequence>
<dbReference type="InterPro" id="IPR000209">
    <property type="entry name" value="Peptidase_S8/S53_dom"/>
</dbReference>
<keyword evidence="4 5" id="KW-0720">Serine protease</keyword>
<dbReference type="RefSeq" id="WP_209469383.1">
    <property type="nucleotide sequence ID" value="NZ_BMWJ01000002.1"/>
</dbReference>
<evidence type="ECO:0000256" key="4">
    <source>
        <dbReference type="ARBA" id="ARBA00022825"/>
    </source>
</evidence>
<evidence type="ECO:0000256" key="6">
    <source>
        <dbReference type="RuleBase" id="RU003355"/>
    </source>
</evidence>
<comment type="similarity">
    <text evidence="1 5 6">Belongs to the peptidase S8 family.</text>
</comment>
<feature type="region of interest" description="Disordered" evidence="7">
    <location>
        <begin position="469"/>
        <end position="488"/>
    </location>
</feature>
<evidence type="ECO:0000313" key="10">
    <source>
        <dbReference type="Proteomes" id="UP001519311"/>
    </source>
</evidence>
<feature type="compositionally biased region" description="Low complexity" evidence="7">
    <location>
        <begin position="15"/>
        <end position="28"/>
    </location>
</feature>
<dbReference type="Gene3D" id="3.40.50.200">
    <property type="entry name" value="Peptidase S8/S53 domain"/>
    <property type="match status" value="1"/>
</dbReference>
<keyword evidence="2 5" id="KW-0645">Protease</keyword>
<feature type="active site" description="Charge relay system" evidence="5">
    <location>
        <position position="438"/>
    </location>
</feature>
<keyword evidence="3 5" id="KW-0378">Hydrolase</keyword>
<name>A0ABS4V296_9ACTN</name>
<dbReference type="InterPro" id="IPR015500">
    <property type="entry name" value="Peptidase_S8_subtilisin-rel"/>
</dbReference>
<dbReference type="InterPro" id="IPR036852">
    <property type="entry name" value="Peptidase_S8/S53_dom_sf"/>
</dbReference>
<feature type="active site" description="Charge relay system" evidence="5">
    <location>
        <position position="264"/>
    </location>
</feature>
<dbReference type="InterPro" id="IPR050131">
    <property type="entry name" value="Peptidase_S8_subtilisin-like"/>
</dbReference>
<feature type="domain" description="Peptidase S8/S53" evidence="8">
    <location>
        <begin position="223"/>
        <end position="483"/>
    </location>
</feature>
<evidence type="ECO:0000259" key="8">
    <source>
        <dbReference type="Pfam" id="PF00082"/>
    </source>
</evidence>
<dbReference type="PROSITE" id="PS00138">
    <property type="entry name" value="SUBTILASE_SER"/>
    <property type="match status" value="1"/>
</dbReference>
<dbReference type="PRINTS" id="PR00723">
    <property type="entry name" value="SUBTILISIN"/>
</dbReference>
<dbReference type="InterPro" id="IPR013783">
    <property type="entry name" value="Ig-like_fold"/>
</dbReference>
<proteinExistence type="inferred from homology"/>
<evidence type="ECO:0000256" key="1">
    <source>
        <dbReference type="ARBA" id="ARBA00011073"/>
    </source>
</evidence>
<dbReference type="PANTHER" id="PTHR43806:SF65">
    <property type="entry name" value="SERINE PROTEASE APRX"/>
    <property type="match status" value="1"/>
</dbReference>
<dbReference type="SUPFAM" id="SSF52743">
    <property type="entry name" value="Subtilisin-like"/>
    <property type="match status" value="1"/>
</dbReference>
<accession>A0ABS4V296</accession>
<feature type="active site" description="Charge relay system" evidence="5">
    <location>
        <position position="232"/>
    </location>
</feature>
<dbReference type="GO" id="GO:0008233">
    <property type="term" value="F:peptidase activity"/>
    <property type="evidence" value="ECO:0007669"/>
    <property type="project" value="UniProtKB-KW"/>
</dbReference>
<evidence type="ECO:0000256" key="3">
    <source>
        <dbReference type="ARBA" id="ARBA00022801"/>
    </source>
</evidence>
<dbReference type="Proteomes" id="UP001519311">
    <property type="component" value="Unassembled WGS sequence"/>
</dbReference>
<dbReference type="Gene3D" id="2.60.40.10">
    <property type="entry name" value="Immunoglobulins"/>
    <property type="match status" value="1"/>
</dbReference>
<dbReference type="PIRSF" id="PIRSF037854">
    <property type="entry name" value="Dihydropyridine_esterase"/>
    <property type="match status" value="1"/>
</dbReference>
<dbReference type="PANTHER" id="PTHR43806">
    <property type="entry name" value="PEPTIDASE S8"/>
    <property type="match status" value="1"/>
</dbReference>
<gene>
    <name evidence="9" type="ORF">JOF59_000433</name>
</gene>
<organism evidence="9 10">
    <name type="scientific">Streptomyces clavifer</name>
    <dbReference type="NCBI Taxonomy" id="68188"/>
    <lineage>
        <taxon>Bacteria</taxon>
        <taxon>Bacillati</taxon>
        <taxon>Actinomycetota</taxon>
        <taxon>Actinomycetes</taxon>
        <taxon>Kitasatosporales</taxon>
        <taxon>Streptomycetaceae</taxon>
        <taxon>Streptomyces</taxon>
    </lineage>
</organism>
<keyword evidence="10" id="KW-1185">Reference proteome</keyword>
<evidence type="ECO:0000256" key="2">
    <source>
        <dbReference type="ARBA" id="ARBA00022670"/>
    </source>
</evidence>
<evidence type="ECO:0000256" key="5">
    <source>
        <dbReference type="PROSITE-ProRule" id="PRU01240"/>
    </source>
</evidence>
<evidence type="ECO:0000313" key="9">
    <source>
        <dbReference type="EMBL" id="MBP2358033.1"/>
    </source>
</evidence>
<evidence type="ECO:0000256" key="7">
    <source>
        <dbReference type="SAM" id="MobiDB-lite"/>
    </source>
</evidence>